<accession>B9XAH6</accession>
<dbReference type="CDD" id="cd01300">
    <property type="entry name" value="YtcJ_like"/>
    <property type="match status" value="1"/>
</dbReference>
<keyword evidence="3" id="KW-0378">Hydrolase</keyword>
<gene>
    <name evidence="3" type="ORF">Cflav_PD5646</name>
</gene>
<dbReference type="Gene3D" id="3.20.20.140">
    <property type="entry name" value="Metal-dependent hydrolases"/>
    <property type="match status" value="1"/>
</dbReference>
<keyword evidence="4" id="KW-1185">Reference proteome</keyword>
<feature type="signal peptide" evidence="1">
    <location>
        <begin position="1"/>
        <end position="30"/>
    </location>
</feature>
<dbReference type="Proteomes" id="UP000003688">
    <property type="component" value="Unassembled WGS sequence"/>
</dbReference>
<dbReference type="InterPro" id="IPR033932">
    <property type="entry name" value="YtcJ-like"/>
</dbReference>
<evidence type="ECO:0000259" key="2">
    <source>
        <dbReference type="Pfam" id="PF07969"/>
    </source>
</evidence>
<comment type="caution">
    <text evidence="3">The sequence shown here is derived from an EMBL/GenBank/DDBJ whole genome shotgun (WGS) entry which is preliminary data.</text>
</comment>
<dbReference type="EMBL" id="ABOX02000002">
    <property type="protein sequence ID" value="EEF63011.1"/>
    <property type="molecule type" value="Genomic_DNA"/>
</dbReference>
<sequence length="603" mass="66859" precursor="true">MKSNISLVAALTNVSLFLGVLSFFPNPAAAQDQQADLIVQNAAITTLDPAQPIAQALAVKDGKIVAVGTDESVLKWKSARTKVVDAKKLRLIPGLNDSHAHYLRGGISFNYELRWDGLTSLKEGLAMIRKQATRTPAGQWVRVVGGFTPWQFKEKRLPTPEELTAASPNRPVYVQYFYSAVVMNRKGVETLGIDRNTTFPPGTSIEKDANGDPTGNFFATPSPNLFYKLLATLPKPSEEEAESGETQLFHTLARYGLTSVIDAGGGGFSFPGDYTTPVAMVEHRKLPLRVSFYLFTQNPGKELDEYENWIKNNRVGQNLDEFREHGFELEGAGEWVLWKAGDFENFRSPRPTQDGDMEEKLEPLVALFVKNRWPFRIHATYDESIARILNVIEKVNAKTPLNGLRWSFEHAETVKEGNIDRIKALGGGVAVQDRMFFLGDDFLARYGAQDAEHAPPLHLLLAKGVPVGMGTDATRSSFNPWLGLYFMVTGKVASGAQFLSAENRLSREEALRLYTAGSAWFSQEETEKGLIKVGEFADFALLSKDYMTVPEEQIKTIESVLTVVGGKPVYSARGYKNLIPEKVPDPLPAWSPVTLFPSFHTIH</sequence>
<dbReference type="InterPro" id="IPR032466">
    <property type="entry name" value="Metal_Hydrolase"/>
</dbReference>
<dbReference type="InterPro" id="IPR013108">
    <property type="entry name" value="Amidohydro_3"/>
</dbReference>
<dbReference type="SUPFAM" id="SSF51338">
    <property type="entry name" value="Composite domain of metallo-dependent hydrolases"/>
    <property type="match status" value="1"/>
</dbReference>
<dbReference type="OrthoDB" id="9767366at2"/>
<evidence type="ECO:0000313" key="3">
    <source>
        <dbReference type="EMBL" id="EEF63011.1"/>
    </source>
</evidence>
<dbReference type="STRING" id="320771.Cflav_PD5646"/>
<dbReference type="InterPro" id="IPR011059">
    <property type="entry name" value="Metal-dep_hydrolase_composite"/>
</dbReference>
<dbReference type="Gene3D" id="2.30.40.10">
    <property type="entry name" value="Urease, subunit C, domain 1"/>
    <property type="match status" value="1"/>
</dbReference>
<evidence type="ECO:0000256" key="1">
    <source>
        <dbReference type="SAM" id="SignalP"/>
    </source>
</evidence>
<dbReference type="AlphaFoldDB" id="B9XAH6"/>
<evidence type="ECO:0000313" key="4">
    <source>
        <dbReference type="Proteomes" id="UP000003688"/>
    </source>
</evidence>
<proteinExistence type="predicted"/>
<dbReference type="PANTHER" id="PTHR22642">
    <property type="entry name" value="IMIDAZOLONEPROPIONASE"/>
    <property type="match status" value="1"/>
</dbReference>
<protein>
    <submittedName>
        <fullName evidence="3">Amidohydrolase 3</fullName>
    </submittedName>
</protein>
<keyword evidence="1" id="KW-0732">Signal</keyword>
<dbReference type="SUPFAM" id="SSF51556">
    <property type="entry name" value="Metallo-dependent hydrolases"/>
    <property type="match status" value="1"/>
</dbReference>
<reference evidence="3 4" key="1">
    <citation type="journal article" date="2011" name="J. Bacteriol.">
        <title>Genome sequence of 'Pedosphaera parvula' Ellin514, an aerobic Verrucomicrobial isolate from pasture soil.</title>
        <authorList>
            <person name="Kant R."/>
            <person name="van Passel M.W."/>
            <person name="Sangwan P."/>
            <person name="Palva A."/>
            <person name="Lucas S."/>
            <person name="Copeland A."/>
            <person name="Lapidus A."/>
            <person name="Glavina Del Rio T."/>
            <person name="Dalin E."/>
            <person name="Tice H."/>
            <person name="Bruce D."/>
            <person name="Goodwin L."/>
            <person name="Pitluck S."/>
            <person name="Chertkov O."/>
            <person name="Larimer F.W."/>
            <person name="Land M.L."/>
            <person name="Hauser L."/>
            <person name="Brettin T.S."/>
            <person name="Detter J.C."/>
            <person name="Han S."/>
            <person name="de Vos W.M."/>
            <person name="Janssen P.H."/>
            <person name="Smidt H."/>
        </authorList>
    </citation>
    <scope>NUCLEOTIDE SEQUENCE [LARGE SCALE GENOMIC DNA]</scope>
    <source>
        <strain evidence="3 4">Ellin514</strain>
    </source>
</reference>
<dbReference type="RefSeq" id="WP_007412824.1">
    <property type="nucleotide sequence ID" value="NZ_ABOX02000002.1"/>
</dbReference>
<dbReference type="GO" id="GO:0016810">
    <property type="term" value="F:hydrolase activity, acting on carbon-nitrogen (but not peptide) bonds"/>
    <property type="evidence" value="ECO:0007669"/>
    <property type="project" value="InterPro"/>
</dbReference>
<dbReference type="PANTHER" id="PTHR22642:SF21">
    <property type="entry name" value="PERIPLASMIC PROTEIN"/>
    <property type="match status" value="1"/>
</dbReference>
<feature type="chain" id="PRO_5002894577" evidence="1">
    <location>
        <begin position="31"/>
        <end position="603"/>
    </location>
</feature>
<dbReference type="Pfam" id="PF07969">
    <property type="entry name" value="Amidohydro_3"/>
    <property type="match status" value="1"/>
</dbReference>
<name>B9XAH6_PEDPL</name>
<dbReference type="Gene3D" id="3.10.310.70">
    <property type="match status" value="1"/>
</dbReference>
<organism evidence="3 4">
    <name type="scientific">Pedosphaera parvula (strain Ellin514)</name>
    <dbReference type="NCBI Taxonomy" id="320771"/>
    <lineage>
        <taxon>Bacteria</taxon>
        <taxon>Pseudomonadati</taxon>
        <taxon>Verrucomicrobiota</taxon>
        <taxon>Pedosphaerae</taxon>
        <taxon>Pedosphaerales</taxon>
        <taxon>Pedosphaeraceae</taxon>
        <taxon>Pedosphaera</taxon>
    </lineage>
</organism>
<feature type="domain" description="Amidohydrolase 3" evidence="2">
    <location>
        <begin position="82"/>
        <end position="570"/>
    </location>
</feature>